<sequence length="102" mass="11808">MVHGILQFTPSIAFRYVLHRCKSRDIRCRESFLTLVVTRRPDRMPSPEPAGRAETFGFLGAFRAGVLFLFETGRRPRTAGPSPPRVFVDSFARQSWFVRHRQ</sequence>
<gene>
    <name evidence="1" type="ORF">Ahy_B06g082467</name>
</gene>
<organism evidence="1 2">
    <name type="scientific">Arachis hypogaea</name>
    <name type="common">Peanut</name>
    <dbReference type="NCBI Taxonomy" id="3818"/>
    <lineage>
        <taxon>Eukaryota</taxon>
        <taxon>Viridiplantae</taxon>
        <taxon>Streptophyta</taxon>
        <taxon>Embryophyta</taxon>
        <taxon>Tracheophyta</taxon>
        <taxon>Spermatophyta</taxon>
        <taxon>Magnoliopsida</taxon>
        <taxon>eudicotyledons</taxon>
        <taxon>Gunneridae</taxon>
        <taxon>Pentapetalae</taxon>
        <taxon>rosids</taxon>
        <taxon>fabids</taxon>
        <taxon>Fabales</taxon>
        <taxon>Fabaceae</taxon>
        <taxon>Papilionoideae</taxon>
        <taxon>50 kb inversion clade</taxon>
        <taxon>dalbergioids sensu lato</taxon>
        <taxon>Dalbergieae</taxon>
        <taxon>Pterocarpus clade</taxon>
        <taxon>Arachis</taxon>
    </lineage>
</organism>
<protein>
    <submittedName>
        <fullName evidence="1">Uncharacterized protein</fullName>
    </submittedName>
</protein>
<dbReference type="Proteomes" id="UP000289738">
    <property type="component" value="Chromosome B06"/>
</dbReference>
<keyword evidence="2" id="KW-1185">Reference proteome</keyword>
<proteinExistence type="predicted"/>
<comment type="caution">
    <text evidence="1">The sequence shown here is derived from an EMBL/GenBank/DDBJ whole genome shotgun (WGS) entry which is preliminary data.</text>
</comment>
<accession>A0A444YNQ2</accession>
<name>A0A444YNQ2_ARAHY</name>
<dbReference type="EMBL" id="SDMP01000016">
    <property type="protein sequence ID" value="RYR03479.1"/>
    <property type="molecule type" value="Genomic_DNA"/>
</dbReference>
<dbReference type="AlphaFoldDB" id="A0A444YNQ2"/>
<evidence type="ECO:0000313" key="1">
    <source>
        <dbReference type="EMBL" id="RYR03479.1"/>
    </source>
</evidence>
<reference evidence="1 2" key="1">
    <citation type="submission" date="2019-01" db="EMBL/GenBank/DDBJ databases">
        <title>Sequencing of cultivated peanut Arachis hypogaea provides insights into genome evolution and oil improvement.</title>
        <authorList>
            <person name="Chen X."/>
        </authorList>
    </citation>
    <scope>NUCLEOTIDE SEQUENCE [LARGE SCALE GENOMIC DNA]</scope>
    <source>
        <strain evidence="2">cv. Fuhuasheng</strain>
        <tissue evidence="1">Leaves</tissue>
    </source>
</reference>
<evidence type="ECO:0000313" key="2">
    <source>
        <dbReference type="Proteomes" id="UP000289738"/>
    </source>
</evidence>
<dbReference type="STRING" id="3818.A0A444YNQ2"/>